<dbReference type="AlphaFoldDB" id="A2G9M4"/>
<dbReference type="SMR" id="A2G9M4"/>
<organism evidence="3 4">
    <name type="scientific">Trichomonas vaginalis (strain ATCC PRA-98 / G3)</name>
    <dbReference type="NCBI Taxonomy" id="412133"/>
    <lineage>
        <taxon>Eukaryota</taxon>
        <taxon>Metamonada</taxon>
        <taxon>Parabasalia</taxon>
        <taxon>Trichomonadida</taxon>
        <taxon>Trichomonadidae</taxon>
        <taxon>Trichomonas</taxon>
    </lineage>
</organism>
<name>A2G9M4_TRIV3</name>
<sequence>MGGDQSIDPNDYARPFQKDIYLPIGGARSSEDRQQTFGVSVDEDLAKTKQKIVKSAFSGIWSTFSPSSIAPSPRTGHFTVHDIENRKVYIGYGMLESGEIVFDLWCLSLNNLQWNMMKISGESITPRTGAKAAFYKNSIIIFGGFADSTYYSDIHYINLETLQLKFLQTTGNLPVPRSSPIMEVINDKLYIWGGFNGNWISDLSVLDLQTLEWSNYPQNIIGRANIPSVVYGKHILAYGGSKSGGLLDIDTQNNIVQIIQTTGPAPPPAALASGMVLIQDHLIFFGGRTEFEGSLVYAYNISKRWWFVFHVLPDGQTASLEDGTISDMGLFMIPKFHSFSAVYDANTRTILSFLGEPYLSYPVIHKFEVAEALAYLNLREDMTDILNIAK</sequence>
<dbReference type="EMBL" id="DS114725">
    <property type="protein sequence ID" value="EAX86142.1"/>
    <property type="molecule type" value="Genomic_DNA"/>
</dbReference>
<dbReference type="VEuPathDB" id="TrichDB:TVAG_061200"/>
<dbReference type="Pfam" id="PF24681">
    <property type="entry name" value="Kelch_KLHDC2_KLHL20_DRC7"/>
    <property type="match status" value="1"/>
</dbReference>
<reference evidence="3" key="1">
    <citation type="submission" date="2006-10" db="EMBL/GenBank/DDBJ databases">
        <authorList>
            <person name="Amadeo P."/>
            <person name="Zhao Q."/>
            <person name="Wortman J."/>
            <person name="Fraser-Liggett C."/>
            <person name="Carlton J."/>
        </authorList>
    </citation>
    <scope>NUCLEOTIDE SEQUENCE</scope>
    <source>
        <strain evidence="3">G3</strain>
    </source>
</reference>
<evidence type="ECO:0000256" key="1">
    <source>
        <dbReference type="ARBA" id="ARBA00022441"/>
    </source>
</evidence>
<accession>A2G9M4</accession>
<evidence type="ECO:0000256" key="2">
    <source>
        <dbReference type="ARBA" id="ARBA00022737"/>
    </source>
</evidence>
<dbReference type="KEGG" id="tva:4743787"/>
<keyword evidence="1" id="KW-0880">Kelch repeat</keyword>
<evidence type="ECO:0000313" key="4">
    <source>
        <dbReference type="Proteomes" id="UP000001542"/>
    </source>
</evidence>
<keyword evidence="4" id="KW-1185">Reference proteome</keyword>
<dbReference type="PANTHER" id="PTHR46647">
    <property type="entry name" value="RAB9 EFFECTOR PROTEIN WITH KELCH MOTIFS"/>
    <property type="match status" value="1"/>
</dbReference>
<protein>
    <submittedName>
        <fullName evidence="3">Kelch motif family protein</fullName>
    </submittedName>
</protein>
<dbReference type="PANTHER" id="PTHR46647:SF1">
    <property type="entry name" value="RAB9 EFFECTOR PROTEIN WITH KELCH MOTIFS"/>
    <property type="match status" value="1"/>
</dbReference>
<gene>
    <name evidence="3" type="ORF">TVAG_061200</name>
</gene>
<dbReference type="SUPFAM" id="SSF117281">
    <property type="entry name" value="Kelch motif"/>
    <property type="match status" value="1"/>
</dbReference>
<dbReference type="OrthoDB" id="432528at2759"/>
<reference evidence="3" key="2">
    <citation type="journal article" date="2007" name="Science">
        <title>Draft genome sequence of the sexually transmitted pathogen Trichomonas vaginalis.</title>
        <authorList>
            <person name="Carlton J.M."/>
            <person name="Hirt R.P."/>
            <person name="Silva J.C."/>
            <person name="Delcher A.L."/>
            <person name="Schatz M."/>
            <person name="Zhao Q."/>
            <person name="Wortman J.R."/>
            <person name="Bidwell S.L."/>
            <person name="Alsmark U.C.M."/>
            <person name="Besteiro S."/>
            <person name="Sicheritz-Ponten T."/>
            <person name="Noel C.J."/>
            <person name="Dacks J.B."/>
            <person name="Foster P.G."/>
            <person name="Simillion C."/>
            <person name="Van de Peer Y."/>
            <person name="Miranda-Saavedra D."/>
            <person name="Barton G.J."/>
            <person name="Westrop G.D."/>
            <person name="Mueller S."/>
            <person name="Dessi D."/>
            <person name="Fiori P.L."/>
            <person name="Ren Q."/>
            <person name="Paulsen I."/>
            <person name="Zhang H."/>
            <person name="Bastida-Corcuera F.D."/>
            <person name="Simoes-Barbosa A."/>
            <person name="Brown M.T."/>
            <person name="Hayes R.D."/>
            <person name="Mukherjee M."/>
            <person name="Okumura C.Y."/>
            <person name="Schneider R."/>
            <person name="Smith A.J."/>
            <person name="Vanacova S."/>
            <person name="Villalvazo M."/>
            <person name="Haas B.J."/>
            <person name="Pertea M."/>
            <person name="Feldblyum T.V."/>
            <person name="Utterback T.R."/>
            <person name="Shu C.L."/>
            <person name="Osoegawa K."/>
            <person name="de Jong P.J."/>
            <person name="Hrdy I."/>
            <person name="Horvathova L."/>
            <person name="Zubacova Z."/>
            <person name="Dolezal P."/>
            <person name="Malik S.B."/>
            <person name="Logsdon J.M. Jr."/>
            <person name="Henze K."/>
            <person name="Gupta A."/>
            <person name="Wang C.C."/>
            <person name="Dunne R.L."/>
            <person name="Upcroft J.A."/>
            <person name="Upcroft P."/>
            <person name="White O."/>
            <person name="Salzberg S.L."/>
            <person name="Tang P."/>
            <person name="Chiu C.-H."/>
            <person name="Lee Y.-S."/>
            <person name="Embley T.M."/>
            <person name="Coombs G.H."/>
            <person name="Mottram J.C."/>
            <person name="Tachezy J."/>
            <person name="Fraser-Liggett C.M."/>
            <person name="Johnson P.J."/>
        </authorList>
    </citation>
    <scope>NUCLEOTIDE SEQUENCE [LARGE SCALE GENOMIC DNA]</scope>
    <source>
        <strain evidence="3">G3</strain>
    </source>
</reference>
<keyword evidence="2" id="KW-0677">Repeat</keyword>
<dbReference type="eggNOG" id="KOG0379">
    <property type="taxonomic scope" value="Eukaryota"/>
</dbReference>
<evidence type="ECO:0000313" key="3">
    <source>
        <dbReference type="EMBL" id="EAX86142.1"/>
    </source>
</evidence>
<dbReference type="Gene3D" id="2.120.10.80">
    <property type="entry name" value="Kelch-type beta propeller"/>
    <property type="match status" value="1"/>
</dbReference>
<dbReference type="RefSeq" id="XP_001299072.1">
    <property type="nucleotide sequence ID" value="XM_001299071.1"/>
</dbReference>
<dbReference type="STRING" id="5722.A2G9M4"/>
<dbReference type="InParanoid" id="A2G9M4"/>
<dbReference type="VEuPathDB" id="TrichDB:TVAGG3_0025770"/>
<dbReference type="InterPro" id="IPR015915">
    <property type="entry name" value="Kelch-typ_b-propeller"/>
</dbReference>
<proteinExistence type="predicted"/>
<dbReference type="InterPro" id="IPR052124">
    <property type="entry name" value="Rab9_kelch_effector"/>
</dbReference>
<dbReference type="Proteomes" id="UP000001542">
    <property type="component" value="Unassembled WGS sequence"/>
</dbReference>